<dbReference type="Proteomes" id="UP000324897">
    <property type="component" value="Chromosome 1"/>
</dbReference>
<protein>
    <submittedName>
        <fullName evidence="1">Uncharacterized protein</fullName>
    </submittedName>
</protein>
<evidence type="ECO:0000313" key="2">
    <source>
        <dbReference type="Proteomes" id="UP000324897"/>
    </source>
</evidence>
<organism evidence="1 2">
    <name type="scientific">Eragrostis curvula</name>
    <name type="common">weeping love grass</name>
    <dbReference type="NCBI Taxonomy" id="38414"/>
    <lineage>
        <taxon>Eukaryota</taxon>
        <taxon>Viridiplantae</taxon>
        <taxon>Streptophyta</taxon>
        <taxon>Embryophyta</taxon>
        <taxon>Tracheophyta</taxon>
        <taxon>Spermatophyta</taxon>
        <taxon>Magnoliopsida</taxon>
        <taxon>Liliopsida</taxon>
        <taxon>Poales</taxon>
        <taxon>Poaceae</taxon>
        <taxon>PACMAD clade</taxon>
        <taxon>Chloridoideae</taxon>
        <taxon>Eragrostideae</taxon>
        <taxon>Eragrostidinae</taxon>
        <taxon>Eragrostis</taxon>
    </lineage>
</organism>
<dbReference type="EMBL" id="RWGY01000011">
    <property type="protein sequence ID" value="TVU28124.1"/>
    <property type="molecule type" value="Genomic_DNA"/>
</dbReference>
<accession>A0A5J9UXV5</accession>
<dbReference type="Gramene" id="TVU28124">
    <property type="protein sequence ID" value="TVU28124"/>
    <property type="gene ID" value="EJB05_19633"/>
</dbReference>
<comment type="caution">
    <text evidence="1">The sequence shown here is derived from an EMBL/GenBank/DDBJ whole genome shotgun (WGS) entry which is preliminary data.</text>
</comment>
<keyword evidence="2" id="KW-1185">Reference proteome</keyword>
<dbReference type="AlphaFoldDB" id="A0A5J9UXV5"/>
<dbReference type="InterPro" id="IPR036417">
    <property type="entry name" value="TMV-like_coat_sf"/>
</dbReference>
<proteinExistence type="predicted"/>
<dbReference type="Pfam" id="PF00721">
    <property type="entry name" value="TMV_coat"/>
    <property type="match status" value="1"/>
</dbReference>
<sequence length="95" mass="10273">MRFPEGALYLSLDHGKFGAHVYRIKKELQSLEATTGNGEYTSTGKNTVAACVSFMEAVGEASGVLSSAFGEDADKPVLYDRDVFEEAFGLTWTNA</sequence>
<dbReference type="SUPFAM" id="SSF47195">
    <property type="entry name" value="TMV-like viral coat proteins"/>
    <property type="match status" value="1"/>
</dbReference>
<reference evidence="1 2" key="1">
    <citation type="journal article" date="2019" name="Sci. Rep.">
        <title>A high-quality genome of Eragrostis curvula grass provides insights into Poaceae evolution and supports new strategies to enhance forage quality.</title>
        <authorList>
            <person name="Carballo J."/>
            <person name="Santos B.A.C.M."/>
            <person name="Zappacosta D."/>
            <person name="Garbus I."/>
            <person name="Selva J.P."/>
            <person name="Gallo C.A."/>
            <person name="Diaz A."/>
            <person name="Albertini E."/>
            <person name="Caccamo M."/>
            <person name="Echenique V."/>
        </authorList>
    </citation>
    <scope>NUCLEOTIDE SEQUENCE [LARGE SCALE GENOMIC DNA]</scope>
    <source>
        <strain evidence="2">cv. Victoria</strain>
        <tissue evidence="1">Leaf</tissue>
    </source>
</reference>
<dbReference type="OrthoDB" id="686253at2759"/>
<gene>
    <name evidence="1" type="ORF">EJB05_19633</name>
</gene>
<name>A0A5J9UXV5_9POAL</name>
<dbReference type="InterPro" id="IPR001337">
    <property type="entry name" value="TMV-like_coat"/>
</dbReference>
<dbReference type="GO" id="GO:0005198">
    <property type="term" value="F:structural molecule activity"/>
    <property type="evidence" value="ECO:0007669"/>
    <property type="project" value="InterPro"/>
</dbReference>
<feature type="non-terminal residue" evidence="1">
    <location>
        <position position="1"/>
    </location>
</feature>
<evidence type="ECO:0000313" key="1">
    <source>
        <dbReference type="EMBL" id="TVU28124.1"/>
    </source>
</evidence>